<comment type="caution">
    <text evidence="3">The sequence shown here is derived from an EMBL/GenBank/DDBJ whole genome shotgun (WGS) entry which is preliminary data.</text>
</comment>
<evidence type="ECO:0000256" key="1">
    <source>
        <dbReference type="SAM" id="MobiDB-lite"/>
    </source>
</evidence>
<protein>
    <submittedName>
        <fullName evidence="3">Uncharacterized protein</fullName>
    </submittedName>
</protein>
<dbReference type="EMBL" id="CAJOBA010002702">
    <property type="protein sequence ID" value="CAF3656135.1"/>
    <property type="molecule type" value="Genomic_DNA"/>
</dbReference>
<dbReference type="EMBL" id="CAJNOQ010005285">
    <property type="protein sequence ID" value="CAF1092920.1"/>
    <property type="molecule type" value="Genomic_DNA"/>
</dbReference>
<dbReference type="EMBL" id="CAJNOK010002701">
    <property type="protein sequence ID" value="CAF0871323.1"/>
    <property type="molecule type" value="Genomic_DNA"/>
</dbReference>
<sequence length="354" mass="39331">MDMTSNFCDSNLMPNFPFPDTLSTAQLSSPSNEPDVDWTVFENADRYLLRDDNAWIARLGKEFWWNLERMTEMIVTEHTTNTLQQQVTTGQLAHTMYNRLNNTSNNPKNIVNFNASHAQPSSASYTNGGQPPISSSQQQVSSTSQQVGNLNALHYQQPTPQLQPPSSAHYNNQHHFNSQQLPNATQYNGDGSKTNFPQQALMNNNNFMPRKIVGQRNQSSNNSSMNSNATPINNNNYPSSNLFNSDMNQSSNGTAISPPPPLHSGSSSSSSSTISAYSAITRPNGSISAVFSNNTIPDKMFNGNITNNNSLFQAFASTFNDQLPMDGFSFNPFKSNISFDNNTWQQQQPITNWQ</sequence>
<name>A0A814NHB2_9BILA</name>
<reference evidence="3" key="1">
    <citation type="submission" date="2021-02" db="EMBL/GenBank/DDBJ databases">
        <authorList>
            <person name="Nowell W R."/>
        </authorList>
    </citation>
    <scope>NUCLEOTIDE SEQUENCE</scope>
</reference>
<dbReference type="Proteomes" id="UP000677228">
    <property type="component" value="Unassembled WGS sequence"/>
</dbReference>
<proteinExistence type="predicted"/>
<evidence type="ECO:0000313" key="4">
    <source>
        <dbReference type="EMBL" id="CAF3656135.1"/>
    </source>
</evidence>
<evidence type="ECO:0000313" key="5">
    <source>
        <dbReference type="EMBL" id="CAF3858331.1"/>
    </source>
</evidence>
<feature type="compositionally biased region" description="Low complexity" evidence="1">
    <location>
        <begin position="217"/>
        <end position="245"/>
    </location>
</feature>
<gene>
    <name evidence="3" type="ORF">GPM918_LOCUS18354</name>
    <name evidence="2" type="ORF">OVA965_LOCUS8145</name>
    <name evidence="5" type="ORF">SRO942_LOCUS18351</name>
    <name evidence="4" type="ORF">TMI583_LOCUS8141</name>
</gene>
<evidence type="ECO:0000313" key="2">
    <source>
        <dbReference type="EMBL" id="CAF0871323.1"/>
    </source>
</evidence>
<keyword evidence="6" id="KW-1185">Reference proteome</keyword>
<dbReference type="EMBL" id="CAJOBC010005285">
    <property type="protein sequence ID" value="CAF3858331.1"/>
    <property type="molecule type" value="Genomic_DNA"/>
</dbReference>
<dbReference type="Proteomes" id="UP000682733">
    <property type="component" value="Unassembled WGS sequence"/>
</dbReference>
<accession>A0A814NHB2</accession>
<dbReference type="Proteomes" id="UP000681722">
    <property type="component" value="Unassembled WGS sequence"/>
</dbReference>
<feature type="compositionally biased region" description="Low complexity" evidence="1">
    <location>
        <begin position="263"/>
        <end position="272"/>
    </location>
</feature>
<feature type="region of interest" description="Disordered" evidence="1">
    <location>
        <begin position="118"/>
        <end position="145"/>
    </location>
</feature>
<feature type="region of interest" description="Disordered" evidence="1">
    <location>
        <begin position="216"/>
        <end position="272"/>
    </location>
</feature>
<feature type="compositionally biased region" description="Polar residues" evidence="1">
    <location>
        <begin position="246"/>
        <end position="255"/>
    </location>
</feature>
<evidence type="ECO:0000313" key="6">
    <source>
        <dbReference type="Proteomes" id="UP000663829"/>
    </source>
</evidence>
<dbReference type="AlphaFoldDB" id="A0A814NHB2"/>
<organism evidence="3 6">
    <name type="scientific">Didymodactylos carnosus</name>
    <dbReference type="NCBI Taxonomy" id="1234261"/>
    <lineage>
        <taxon>Eukaryota</taxon>
        <taxon>Metazoa</taxon>
        <taxon>Spiralia</taxon>
        <taxon>Gnathifera</taxon>
        <taxon>Rotifera</taxon>
        <taxon>Eurotatoria</taxon>
        <taxon>Bdelloidea</taxon>
        <taxon>Philodinida</taxon>
        <taxon>Philodinidae</taxon>
        <taxon>Didymodactylos</taxon>
    </lineage>
</organism>
<evidence type="ECO:0000313" key="3">
    <source>
        <dbReference type="EMBL" id="CAF1092920.1"/>
    </source>
</evidence>
<feature type="compositionally biased region" description="Low complexity" evidence="1">
    <location>
        <begin position="134"/>
        <end position="145"/>
    </location>
</feature>
<feature type="compositionally biased region" description="Polar residues" evidence="1">
    <location>
        <begin position="118"/>
        <end position="133"/>
    </location>
</feature>
<dbReference type="Proteomes" id="UP000663829">
    <property type="component" value="Unassembled WGS sequence"/>
</dbReference>
<dbReference type="OrthoDB" id="9971658at2759"/>